<sequence>MTYKATPFILLDGQAREAIRFYESALGAQVVLVKTYGEAPDADDQGLSAEARERVTHSVLVFGGAELYVADCLPGEPAHAGPRVQICITAPDVAASTRIFDALRDGGEVVAPLAPIYFSPAYGIVRDKFGVTFQIFTERPAAN</sequence>
<name>A0ABM8V6Z5_THEXY</name>
<evidence type="ECO:0000259" key="1">
    <source>
        <dbReference type="Pfam" id="PF00903"/>
    </source>
</evidence>
<feature type="domain" description="Glyoxalase/fosfomycin resistance/dioxygenase" evidence="1">
    <location>
        <begin position="10"/>
        <end position="135"/>
    </location>
</feature>
<dbReference type="RefSeq" id="WP_213485440.1">
    <property type="nucleotide sequence ID" value="NZ_CAJRAY010000080.1"/>
</dbReference>
<keyword evidence="3" id="KW-1185">Reference proteome</keyword>
<dbReference type="CDD" id="cd06588">
    <property type="entry name" value="PhnB_like"/>
    <property type="match status" value="1"/>
</dbReference>
<dbReference type="InterPro" id="IPR029068">
    <property type="entry name" value="Glyas_Bleomycin-R_OHBP_Dase"/>
</dbReference>
<accession>A0ABM8V6Z5</accession>
<proteinExistence type="predicted"/>
<gene>
    <name evidence="2" type="primary">txxe 3029</name>
    <name evidence="2" type="ORF">TXXE_15145</name>
</gene>
<organism evidence="2 3">
    <name type="scientific">Thermobacillus xylanilyticus</name>
    <dbReference type="NCBI Taxonomy" id="76633"/>
    <lineage>
        <taxon>Bacteria</taxon>
        <taxon>Bacillati</taxon>
        <taxon>Bacillota</taxon>
        <taxon>Bacilli</taxon>
        <taxon>Bacillales</taxon>
        <taxon>Paenibacillaceae</taxon>
        <taxon>Thermobacillus</taxon>
    </lineage>
</organism>
<dbReference type="PANTHER" id="PTHR33990:SF1">
    <property type="entry name" value="PROTEIN YJDN"/>
    <property type="match status" value="1"/>
</dbReference>
<dbReference type="InterPro" id="IPR028973">
    <property type="entry name" value="PhnB-like"/>
</dbReference>
<dbReference type="SUPFAM" id="SSF54593">
    <property type="entry name" value="Glyoxalase/Bleomycin resistance protein/Dihydroxybiphenyl dioxygenase"/>
    <property type="match status" value="1"/>
</dbReference>
<protein>
    <submittedName>
        <fullName evidence="2">Protein phnB</fullName>
    </submittedName>
</protein>
<dbReference type="PANTHER" id="PTHR33990">
    <property type="entry name" value="PROTEIN YJDN-RELATED"/>
    <property type="match status" value="1"/>
</dbReference>
<comment type="caution">
    <text evidence="2">The sequence shown here is derived from an EMBL/GenBank/DDBJ whole genome shotgun (WGS) entry which is preliminary data.</text>
</comment>
<evidence type="ECO:0000313" key="2">
    <source>
        <dbReference type="EMBL" id="CAG5091173.1"/>
    </source>
</evidence>
<evidence type="ECO:0000313" key="3">
    <source>
        <dbReference type="Proteomes" id="UP000681526"/>
    </source>
</evidence>
<dbReference type="EMBL" id="CAJRAY010000080">
    <property type="protein sequence ID" value="CAG5091173.1"/>
    <property type="molecule type" value="Genomic_DNA"/>
</dbReference>
<dbReference type="InterPro" id="IPR004360">
    <property type="entry name" value="Glyas_Fos-R_dOase_dom"/>
</dbReference>
<dbReference type="Pfam" id="PF00903">
    <property type="entry name" value="Glyoxalase"/>
    <property type="match status" value="1"/>
</dbReference>
<dbReference type="Proteomes" id="UP000681526">
    <property type="component" value="Unassembled WGS sequence"/>
</dbReference>
<reference evidence="2 3" key="1">
    <citation type="submission" date="2021-04" db="EMBL/GenBank/DDBJ databases">
        <authorList>
            <person name="Rakotoarivonina H."/>
        </authorList>
    </citation>
    <scope>NUCLEOTIDE SEQUENCE [LARGE SCALE GENOMIC DNA]</scope>
    <source>
        <strain evidence="2 3">XE</strain>
    </source>
</reference>
<dbReference type="Gene3D" id="3.10.180.10">
    <property type="entry name" value="2,3-Dihydroxybiphenyl 1,2-Dioxygenase, domain 1"/>
    <property type="match status" value="1"/>
</dbReference>